<dbReference type="InterPro" id="IPR036259">
    <property type="entry name" value="MFS_trans_sf"/>
</dbReference>
<keyword evidence="1" id="KW-0472">Membrane</keyword>
<sequence length="200" mass="22147">MLLCRTNWFANTLAPNTNVPIIVIMVLVAMGTASKNPPLKAFLSHQLVEHKTYVYKDDCQAAAGVKHKRWELIISSFGLASAFTTLKTQLEALLPLWLDKAAILDSSLLLEEQVQGGRLCSARDVKRVKQLFTLIPLWTTLLGFGLVLATGSTFFVKQSDKLDEVVPINAFFLVQDPVTPKCEWKGMVNKASIERSSGVE</sequence>
<feature type="transmembrane region" description="Helical" evidence="1">
    <location>
        <begin position="12"/>
        <end position="33"/>
    </location>
</feature>
<dbReference type="AlphaFoldDB" id="A0AAV1S4Y9"/>
<evidence type="ECO:0000313" key="3">
    <source>
        <dbReference type="Proteomes" id="UP001314170"/>
    </source>
</evidence>
<dbReference type="EMBL" id="CAWUPB010001161">
    <property type="protein sequence ID" value="CAK7344175.1"/>
    <property type="molecule type" value="Genomic_DNA"/>
</dbReference>
<name>A0AAV1S4Y9_9ROSI</name>
<comment type="caution">
    <text evidence="2">The sequence shown here is derived from an EMBL/GenBank/DDBJ whole genome shotgun (WGS) entry which is preliminary data.</text>
</comment>
<dbReference type="Gene3D" id="1.20.1250.20">
    <property type="entry name" value="MFS general substrate transporter like domains"/>
    <property type="match status" value="1"/>
</dbReference>
<dbReference type="PANTHER" id="PTHR11654">
    <property type="entry name" value="OLIGOPEPTIDE TRANSPORTER-RELATED"/>
    <property type="match status" value="1"/>
</dbReference>
<organism evidence="2 3">
    <name type="scientific">Dovyalis caffra</name>
    <dbReference type="NCBI Taxonomy" id="77055"/>
    <lineage>
        <taxon>Eukaryota</taxon>
        <taxon>Viridiplantae</taxon>
        <taxon>Streptophyta</taxon>
        <taxon>Embryophyta</taxon>
        <taxon>Tracheophyta</taxon>
        <taxon>Spermatophyta</taxon>
        <taxon>Magnoliopsida</taxon>
        <taxon>eudicotyledons</taxon>
        <taxon>Gunneridae</taxon>
        <taxon>Pentapetalae</taxon>
        <taxon>rosids</taxon>
        <taxon>fabids</taxon>
        <taxon>Malpighiales</taxon>
        <taxon>Salicaceae</taxon>
        <taxon>Flacourtieae</taxon>
        <taxon>Dovyalis</taxon>
    </lineage>
</organism>
<evidence type="ECO:0000256" key="1">
    <source>
        <dbReference type="SAM" id="Phobius"/>
    </source>
</evidence>
<keyword evidence="1" id="KW-0812">Transmembrane</keyword>
<feature type="transmembrane region" description="Helical" evidence="1">
    <location>
        <begin position="131"/>
        <end position="156"/>
    </location>
</feature>
<accession>A0AAV1S4Y9</accession>
<gene>
    <name evidence="2" type="ORF">DCAF_LOCUS17659</name>
</gene>
<keyword evidence="1" id="KW-1133">Transmembrane helix</keyword>
<protein>
    <submittedName>
        <fullName evidence="2">Uncharacterized protein</fullName>
    </submittedName>
</protein>
<keyword evidence="3" id="KW-1185">Reference proteome</keyword>
<evidence type="ECO:0000313" key="2">
    <source>
        <dbReference type="EMBL" id="CAK7344175.1"/>
    </source>
</evidence>
<reference evidence="2 3" key="1">
    <citation type="submission" date="2024-01" db="EMBL/GenBank/DDBJ databases">
        <authorList>
            <person name="Waweru B."/>
        </authorList>
    </citation>
    <scope>NUCLEOTIDE SEQUENCE [LARGE SCALE GENOMIC DNA]</scope>
</reference>
<dbReference type="Proteomes" id="UP001314170">
    <property type="component" value="Unassembled WGS sequence"/>
</dbReference>
<proteinExistence type="predicted"/>